<dbReference type="EMBL" id="JBHMEY010000071">
    <property type="protein sequence ID" value="MFB9098274.1"/>
    <property type="molecule type" value="Genomic_DNA"/>
</dbReference>
<dbReference type="Proteomes" id="UP001589607">
    <property type="component" value="Unassembled WGS sequence"/>
</dbReference>
<accession>A0ABV5GSA3</accession>
<dbReference type="RefSeq" id="WP_236452979.1">
    <property type="nucleotide sequence ID" value="NZ_CBCSGE010000019.1"/>
</dbReference>
<sequence length="124" mass="14490">MKKAMFILAVFMLVKPIIPVLDYIVNYEYIATELCENKAKPELKCNGKCHLTKELAKVSDAEKPISSEKKQTLHQEIEVLFCKQIDELNLMFNFCFLEKVKETFYQDLYKSVASYSIFHPPIFI</sequence>
<gene>
    <name evidence="1" type="ORF">ACFFVF_17325</name>
</gene>
<organism evidence="1 2">
    <name type="scientific">Flavobacterium jumunjinense</name>
    <dbReference type="NCBI Taxonomy" id="998845"/>
    <lineage>
        <taxon>Bacteria</taxon>
        <taxon>Pseudomonadati</taxon>
        <taxon>Bacteroidota</taxon>
        <taxon>Flavobacteriia</taxon>
        <taxon>Flavobacteriales</taxon>
        <taxon>Flavobacteriaceae</taxon>
        <taxon>Flavobacterium</taxon>
    </lineage>
</organism>
<proteinExistence type="predicted"/>
<reference evidence="1 2" key="1">
    <citation type="submission" date="2024-09" db="EMBL/GenBank/DDBJ databases">
        <authorList>
            <person name="Sun Q."/>
            <person name="Mori K."/>
        </authorList>
    </citation>
    <scope>NUCLEOTIDE SEQUENCE [LARGE SCALE GENOMIC DNA]</scope>
    <source>
        <strain evidence="1 2">CECT 7955</strain>
    </source>
</reference>
<evidence type="ECO:0000313" key="1">
    <source>
        <dbReference type="EMBL" id="MFB9098274.1"/>
    </source>
</evidence>
<protein>
    <submittedName>
        <fullName evidence="1">Uncharacterized protein</fullName>
    </submittedName>
</protein>
<keyword evidence="2" id="KW-1185">Reference proteome</keyword>
<name>A0ABV5GSA3_9FLAO</name>
<comment type="caution">
    <text evidence="1">The sequence shown here is derived from an EMBL/GenBank/DDBJ whole genome shotgun (WGS) entry which is preliminary data.</text>
</comment>
<evidence type="ECO:0000313" key="2">
    <source>
        <dbReference type="Proteomes" id="UP001589607"/>
    </source>
</evidence>